<dbReference type="EMBL" id="JAOWKY010000001">
    <property type="protein sequence ID" value="MCV2867045.1"/>
    <property type="molecule type" value="Genomic_DNA"/>
</dbReference>
<gene>
    <name evidence="2" type="ORF">OEW28_00205</name>
</gene>
<keyword evidence="3" id="KW-1185">Reference proteome</keyword>
<dbReference type="RefSeq" id="WP_263732718.1">
    <property type="nucleotide sequence ID" value="NZ_JAOWKY010000001.1"/>
</dbReference>
<name>A0ABT2Z7D5_9RHOB</name>
<sequence length="91" mass="9454">MTVEGPASLRTAPNCTALRSAARELEASFLEEMLQHSGLGEQAGSFTGGVGEAQFASFLRREQALALVESGGIGLAQSIFEHLAERAGCGT</sequence>
<dbReference type="InterPro" id="IPR019301">
    <property type="entry name" value="Flagellar_prot_FlgJ_N"/>
</dbReference>
<proteinExistence type="predicted"/>
<evidence type="ECO:0000313" key="3">
    <source>
        <dbReference type="Proteomes" id="UP001652542"/>
    </source>
</evidence>
<dbReference type="Pfam" id="PF10135">
    <property type="entry name" value="Rod-binding"/>
    <property type="match status" value="1"/>
</dbReference>
<organism evidence="2 3">
    <name type="scientific">Albidovulum marisflavi</name>
    <dbReference type="NCBI Taxonomy" id="2984159"/>
    <lineage>
        <taxon>Bacteria</taxon>
        <taxon>Pseudomonadati</taxon>
        <taxon>Pseudomonadota</taxon>
        <taxon>Alphaproteobacteria</taxon>
        <taxon>Rhodobacterales</taxon>
        <taxon>Paracoccaceae</taxon>
        <taxon>Albidovulum</taxon>
    </lineage>
</organism>
<accession>A0ABT2Z7D5</accession>
<comment type="caution">
    <text evidence="2">The sequence shown here is derived from an EMBL/GenBank/DDBJ whole genome shotgun (WGS) entry which is preliminary data.</text>
</comment>
<evidence type="ECO:0000313" key="2">
    <source>
        <dbReference type="EMBL" id="MCV2867045.1"/>
    </source>
</evidence>
<evidence type="ECO:0000259" key="1">
    <source>
        <dbReference type="Pfam" id="PF10135"/>
    </source>
</evidence>
<protein>
    <submittedName>
        <fullName evidence="2">Rod-binding protein</fullName>
    </submittedName>
</protein>
<dbReference type="Proteomes" id="UP001652542">
    <property type="component" value="Unassembled WGS sequence"/>
</dbReference>
<feature type="domain" description="Flagellar protein FlgJ N-terminal" evidence="1">
    <location>
        <begin position="41"/>
        <end position="80"/>
    </location>
</feature>
<reference evidence="2 3" key="1">
    <citation type="submission" date="2022-10" db="EMBL/GenBank/DDBJ databases">
        <title>Defluviimonas sp. nov., isolated from ocean surface water.</title>
        <authorList>
            <person name="He W."/>
            <person name="Wang L."/>
            <person name="Zhang D.-F."/>
        </authorList>
    </citation>
    <scope>NUCLEOTIDE SEQUENCE [LARGE SCALE GENOMIC DNA]</scope>
    <source>
        <strain evidence="2 3">WL0002</strain>
    </source>
</reference>